<comment type="subcellular location">
    <subcellularLocation>
        <location evidence="1 7">Cell membrane</location>
        <topology evidence="1 7">Multi-pass membrane protein</topology>
    </subcellularLocation>
</comment>
<name>A0A2A4SR46_9DELT</name>
<evidence type="ECO:0000256" key="7">
    <source>
        <dbReference type="RuleBase" id="RU363032"/>
    </source>
</evidence>
<dbReference type="GO" id="GO:0005886">
    <property type="term" value="C:plasma membrane"/>
    <property type="evidence" value="ECO:0007669"/>
    <property type="project" value="UniProtKB-SubCell"/>
</dbReference>
<evidence type="ECO:0000256" key="2">
    <source>
        <dbReference type="ARBA" id="ARBA00022448"/>
    </source>
</evidence>
<accession>A0A2A4SR46</accession>
<comment type="caution">
    <text evidence="9">The sequence shown here is derived from an EMBL/GenBank/DDBJ whole genome shotgun (WGS) entry which is preliminary data.</text>
</comment>
<gene>
    <name evidence="9" type="ORF">COB67_12420</name>
</gene>
<dbReference type="InterPro" id="IPR035906">
    <property type="entry name" value="MetI-like_sf"/>
</dbReference>
<dbReference type="EMBL" id="NVSR01000136">
    <property type="protein sequence ID" value="PCI23876.1"/>
    <property type="molecule type" value="Genomic_DNA"/>
</dbReference>
<evidence type="ECO:0000313" key="9">
    <source>
        <dbReference type="EMBL" id="PCI23876.1"/>
    </source>
</evidence>
<organism evidence="9 10">
    <name type="scientific">SAR324 cluster bacterium</name>
    <dbReference type="NCBI Taxonomy" id="2024889"/>
    <lineage>
        <taxon>Bacteria</taxon>
        <taxon>Deltaproteobacteria</taxon>
        <taxon>SAR324 cluster</taxon>
    </lineage>
</organism>
<feature type="transmembrane region" description="Helical" evidence="7">
    <location>
        <begin position="29"/>
        <end position="57"/>
    </location>
</feature>
<proteinExistence type="inferred from homology"/>
<keyword evidence="2 7" id="KW-0813">Transport</keyword>
<keyword evidence="3" id="KW-1003">Cell membrane</keyword>
<dbReference type="Proteomes" id="UP000218113">
    <property type="component" value="Unassembled WGS sequence"/>
</dbReference>
<dbReference type="PANTHER" id="PTHR30465">
    <property type="entry name" value="INNER MEMBRANE ABC TRANSPORTER"/>
    <property type="match status" value="1"/>
</dbReference>
<dbReference type="InterPro" id="IPR000515">
    <property type="entry name" value="MetI-like"/>
</dbReference>
<sequence>MIHDDYIRTARAKGLSEISVMFGHALRNAILPVLTILGPLFAATLTGALVVEQIFAIPGLGKYFITSIGNRDYPVVMGVYLLFGLLVIVMNALVDILYAWADPRIRLE</sequence>
<evidence type="ECO:0000259" key="8">
    <source>
        <dbReference type="PROSITE" id="PS50928"/>
    </source>
</evidence>
<keyword evidence="5 7" id="KW-1133">Transmembrane helix</keyword>
<dbReference type="PANTHER" id="PTHR30465:SF74">
    <property type="entry name" value="OLIGOPEPTIDE TRANSPORT SYSTEM PERMEASE PROTEIN OPPB"/>
    <property type="match status" value="1"/>
</dbReference>
<evidence type="ECO:0000256" key="6">
    <source>
        <dbReference type="ARBA" id="ARBA00023136"/>
    </source>
</evidence>
<feature type="transmembrane region" description="Helical" evidence="7">
    <location>
        <begin position="77"/>
        <end position="101"/>
    </location>
</feature>
<keyword evidence="6 7" id="KW-0472">Membrane</keyword>
<evidence type="ECO:0000313" key="10">
    <source>
        <dbReference type="Proteomes" id="UP000218113"/>
    </source>
</evidence>
<dbReference type="GO" id="GO:0055085">
    <property type="term" value="P:transmembrane transport"/>
    <property type="evidence" value="ECO:0007669"/>
    <property type="project" value="InterPro"/>
</dbReference>
<protein>
    <recommendedName>
        <fullName evidence="8">ABC transmembrane type-1 domain-containing protein</fullName>
    </recommendedName>
</protein>
<evidence type="ECO:0000256" key="3">
    <source>
        <dbReference type="ARBA" id="ARBA00022475"/>
    </source>
</evidence>
<dbReference type="CDD" id="cd06261">
    <property type="entry name" value="TM_PBP2"/>
    <property type="match status" value="1"/>
</dbReference>
<evidence type="ECO:0000256" key="4">
    <source>
        <dbReference type="ARBA" id="ARBA00022692"/>
    </source>
</evidence>
<dbReference type="Gene3D" id="1.10.3720.10">
    <property type="entry name" value="MetI-like"/>
    <property type="match status" value="1"/>
</dbReference>
<keyword evidence="4 7" id="KW-0812">Transmembrane</keyword>
<dbReference type="PROSITE" id="PS50928">
    <property type="entry name" value="ABC_TM1"/>
    <property type="match status" value="1"/>
</dbReference>
<dbReference type="Pfam" id="PF00528">
    <property type="entry name" value="BPD_transp_1"/>
    <property type="match status" value="1"/>
</dbReference>
<feature type="domain" description="ABC transmembrane type-1" evidence="8">
    <location>
        <begin position="1"/>
        <end position="98"/>
    </location>
</feature>
<evidence type="ECO:0000256" key="1">
    <source>
        <dbReference type="ARBA" id="ARBA00004651"/>
    </source>
</evidence>
<reference evidence="10" key="1">
    <citation type="submission" date="2017-08" db="EMBL/GenBank/DDBJ databases">
        <title>A dynamic microbial community with high functional redundancy inhabits the cold, oxic subseafloor aquifer.</title>
        <authorList>
            <person name="Tully B.J."/>
            <person name="Wheat C.G."/>
            <person name="Glazer B.T."/>
            <person name="Huber J.A."/>
        </authorList>
    </citation>
    <scope>NUCLEOTIDE SEQUENCE [LARGE SCALE GENOMIC DNA]</scope>
</reference>
<dbReference type="SUPFAM" id="SSF161098">
    <property type="entry name" value="MetI-like"/>
    <property type="match status" value="1"/>
</dbReference>
<comment type="similarity">
    <text evidence="7">Belongs to the binding-protein-dependent transport system permease family.</text>
</comment>
<evidence type="ECO:0000256" key="5">
    <source>
        <dbReference type="ARBA" id="ARBA00022989"/>
    </source>
</evidence>
<dbReference type="AlphaFoldDB" id="A0A2A4SR46"/>